<gene>
    <name evidence="1" type="ORF">ADUPG1_001523</name>
</gene>
<dbReference type="Gene3D" id="3.80.10.10">
    <property type="entry name" value="Ribonuclease Inhibitor"/>
    <property type="match status" value="1"/>
</dbReference>
<evidence type="ECO:0000313" key="1">
    <source>
        <dbReference type="EMBL" id="GKT30481.1"/>
    </source>
</evidence>
<dbReference type="InterPro" id="IPR032675">
    <property type="entry name" value="LRR_dom_sf"/>
</dbReference>
<protein>
    <recommendedName>
        <fullName evidence="3">L domain-like protein</fullName>
    </recommendedName>
</protein>
<dbReference type="EMBL" id="BQXS01001317">
    <property type="protein sequence ID" value="GKT30481.1"/>
    <property type="molecule type" value="Genomic_DNA"/>
</dbReference>
<dbReference type="PROSITE" id="PS51450">
    <property type="entry name" value="LRR"/>
    <property type="match status" value="1"/>
</dbReference>
<evidence type="ECO:0008006" key="3">
    <source>
        <dbReference type="Google" id="ProtNLM"/>
    </source>
</evidence>
<feature type="non-terminal residue" evidence="1">
    <location>
        <position position="1"/>
    </location>
</feature>
<organism evidence="1 2">
    <name type="scientific">Aduncisulcus paluster</name>
    <dbReference type="NCBI Taxonomy" id="2918883"/>
    <lineage>
        <taxon>Eukaryota</taxon>
        <taxon>Metamonada</taxon>
        <taxon>Carpediemonas-like organisms</taxon>
        <taxon>Aduncisulcus</taxon>
    </lineage>
</organism>
<dbReference type="InterPro" id="IPR001611">
    <property type="entry name" value="Leu-rich_rpt"/>
</dbReference>
<feature type="non-terminal residue" evidence="1">
    <location>
        <position position="291"/>
    </location>
</feature>
<keyword evidence="2" id="KW-1185">Reference proteome</keyword>
<reference evidence="1" key="1">
    <citation type="submission" date="2022-03" db="EMBL/GenBank/DDBJ databases">
        <title>Draft genome sequence of Aduncisulcus paluster, a free-living microaerophilic Fornicata.</title>
        <authorList>
            <person name="Yuyama I."/>
            <person name="Kume K."/>
            <person name="Tamura T."/>
            <person name="Inagaki Y."/>
            <person name="Hashimoto T."/>
        </authorList>
    </citation>
    <scope>NUCLEOTIDE SEQUENCE</scope>
    <source>
        <strain evidence="1">NY0171</strain>
    </source>
</reference>
<sequence>ACVADMFVDSVGDPAYIHRTNSTPSLFSVASLKTLESALDTGTDEYSPILSCSNSTSPIRVLSGLEHLVGISEFQLSNDGLTDTSELSSLSTLTLLKRLDLSSNSSLSSLPDLSDVSLSILNINATSIVLPDTSESTQLIPNSLVQLRMYDTPTVQAGFDTQVGSSHLSGLKMIDLGNTTSITSIDSLSTSLETLYIADTTSISDLQPTLNSMSSLHSVKFDNIGLSSIPDFSASSAHLTFIDLSNNGGISSVYPIISSELTYLETFICTNCSISDLSPLYSLPNLLTISV</sequence>
<name>A0ABQ5KEX9_9EUKA</name>
<comment type="caution">
    <text evidence="1">The sequence shown here is derived from an EMBL/GenBank/DDBJ whole genome shotgun (WGS) entry which is preliminary data.</text>
</comment>
<dbReference type="Proteomes" id="UP001057375">
    <property type="component" value="Unassembled WGS sequence"/>
</dbReference>
<dbReference type="SUPFAM" id="SSF52058">
    <property type="entry name" value="L domain-like"/>
    <property type="match status" value="1"/>
</dbReference>
<proteinExistence type="predicted"/>
<accession>A0ABQ5KEX9</accession>
<evidence type="ECO:0000313" key="2">
    <source>
        <dbReference type="Proteomes" id="UP001057375"/>
    </source>
</evidence>